<dbReference type="InterPro" id="IPR000847">
    <property type="entry name" value="LysR_HTH_N"/>
</dbReference>
<dbReference type="EMBL" id="VNFH01000004">
    <property type="protein sequence ID" value="TVU71354.1"/>
    <property type="molecule type" value="Genomic_DNA"/>
</dbReference>
<feature type="domain" description="HTH lysR-type" evidence="5">
    <location>
        <begin position="11"/>
        <end position="68"/>
    </location>
</feature>
<gene>
    <name evidence="6" type="ORF">FQP86_07530</name>
</gene>
<dbReference type="OrthoDB" id="5526340at2"/>
<dbReference type="PANTHER" id="PTHR30537:SF26">
    <property type="entry name" value="GLYCINE CLEAVAGE SYSTEM TRANSCRIPTIONAL ACTIVATOR"/>
    <property type="match status" value="1"/>
</dbReference>
<dbReference type="SUPFAM" id="SSF53850">
    <property type="entry name" value="Periplasmic binding protein-like II"/>
    <property type="match status" value="1"/>
</dbReference>
<dbReference type="Gene3D" id="1.10.10.10">
    <property type="entry name" value="Winged helix-like DNA-binding domain superfamily/Winged helix DNA-binding domain"/>
    <property type="match status" value="1"/>
</dbReference>
<dbReference type="InterPro" id="IPR036388">
    <property type="entry name" value="WH-like_DNA-bd_sf"/>
</dbReference>
<comment type="similarity">
    <text evidence="1">Belongs to the LysR transcriptional regulatory family.</text>
</comment>
<dbReference type="AlphaFoldDB" id="A0A558HQE6"/>
<evidence type="ECO:0000313" key="6">
    <source>
        <dbReference type="EMBL" id="TVU71354.1"/>
    </source>
</evidence>
<dbReference type="PRINTS" id="PR00039">
    <property type="entry name" value="HTHLYSR"/>
</dbReference>
<dbReference type="Pfam" id="PF00126">
    <property type="entry name" value="HTH_1"/>
    <property type="match status" value="1"/>
</dbReference>
<dbReference type="RefSeq" id="WP_088743970.1">
    <property type="nucleotide sequence ID" value="NZ_CAWOWR010000097.1"/>
</dbReference>
<proteinExistence type="inferred from homology"/>
<name>A0A558HQE6_9GAMM</name>
<accession>A0A558HQE6</accession>
<keyword evidence="3" id="KW-0238">DNA-binding</keyword>
<dbReference type="GO" id="GO:0043565">
    <property type="term" value="F:sequence-specific DNA binding"/>
    <property type="evidence" value="ECO:0007669"/>
    <property type="project" value="TreeGrafter"/>
</dbReference>
<evidence type="ECO:0000313" key="7">
    <source>
        <dbReference type="Proteomes" id="UP000319941"/>
    </source>
</evidence>
<keyword evidence="2" id="KW-0805">Transcription regulation</keyword>
<organism evidence="6 7">
    <name type="scientific">Cobetia crustatorum</name>
    <dbReference type="NCBI Taxonomy" id="553385"/>
    <lineage>
        <taxon>Bacteria</taxon>
        <taxon>Pseudomonadati</taxon>
        <taxon>Pseudomonadota</taxon>
        <taxon>Gammaproteobacteria</taxon>
        <taxon>Oceanospirillales</taxon>
        <taxon>Halomonadaceae</taxon>
        <taxon>Cobetia</taxon>
    </lineage>
</organism>
<dbReference type="Pfam" id="PF03466">
    <property type="entry name" value="LysR_substrate"/>
    <property type="match status" value="1"/>
</dbReference>
<dbReference type="GO" id="GO:0003700">
    <property type="term" value="F:DNA-binding transcription factor activity"/>
    <property type="evidence" value="ECO:0007669"/>
    <property type="project" value="InterPro"/>
</dbReference>
<dbReference type="InterPro" id="IPR058163">
    <property type="entry name" value="LysR-type_TF_proteobact-type"/>
</dbReference>
<evidence type="ECO:0000259" key="5">
    <source>
        <dbReference type="PROSITE" id="PS50931"/>
    </source>
</evidence>
<comment type="caution">
    <text evidence="6">The sequence shown here is derived from an EMBL/GenBank/DDBJ whole genome shotgun (WGS) entry which is preliminary data.</text>
</comment>
<dbReference type="GO" id="GO:0006351">
    <property type="term" value="P:DNA-templated transcription"/>
    <property type="evidence" value="ECO:0007669"/>
    <property type="project" value="TreeGrafter"/>
</dbReference>
<keyword evidence="7" id="KW-1185">Reference proteome</keyword>
<dbReference type="PANTHER" id="PTHR30537">
    <property type="entry name" value="HTH-TYPE TRANSCRIPTIONAL REGULATOR"/>
    <property type="match status" value="1"/>
</dbReference>
<protein>
    <submittedName>
        <fullName evidence="6">LysR family transcriptional regulator</fullName>
    </submittedName>
</protein>
<evidence type="ECO:0000256" key="1">
    <source>
        <dbReference type="ARBA" id="ARBA00009437"/>
    </source>
</evidence>
<dbReference type="FunFam" id="1.10.10.10:FF:000001">
    <property type="entry name" value="LysR family transcriptional regulator"/>
    <property type="match status" value="1"/>
</dbReference>
<keyword evidence="4" id="KW-0804">Transcription</keyword>
<dbReference type="InterPro" id="IPR036390">
    <property type="entry name" value="WH_DNA-bd_sf"/>
</dbReference>
<sequence>MPTPLPLQKLPPLSSLKGFEATARLLSLRAAAEELHLTHPAIANQIQRLEESLDVKLFAREGRHVVLTAAGERFYPVVREALAGLVQGAESLRQMQHSQPLTIQVYVTTSIRWLAPRLSHFQASHPEIELKLTTCSIDWEFDEANADVGIIFQEAPLAEHLHWQPLFESRLFPVCSPQMLDGEPGPLAPEALRTLPLIGVYTEGWNWDSWFEMLELGPCPTRNCIVVDTLAVALEMALRGEGVALVNGPFADTDLTSGRLVNPTGQVISGRGEWGAVCHRELEQDARVATLLNWLRIQSQSSSEHAATT</sequence>
<dbReference type="Gene3D" id="3.40.190.10">
    <property type="entry name" value="Periplasmic binding protein-like II"/>
    <property type="match status" value="2"/>
</dbReference>
<reference evidence="6 7" key="1">
    <citation type="submission" date="2019-07" db="EMBL/GenBank/DDBJ databases">
        <title>Diversity of Bacteria from Kongsfjorden, Arctic.</title>
        <authorList>
            <person name="Yu Y."/>
        </authorList>
    </citation>
    <scope>NUCLEOTIDE SEQUENCE [LARGE SCALE GENOMIC DNA]</scope>
    <source>
        <strain evidence="6 7">SM1923</strain>
    </source>
</reference>
<evidence type="ECO:0000256" key="3">
    <source>
        <dbReference type="ARBA" id="ARBA00023125"/>
    </source>
</evidence>
<dbReference type="SUPFAM" id="SSF46785">
    <property type="entry name" value="Winged helix' DNA-binding domain"/>
    <property type="match status" value="1"/>
</dbReference>
<evidence type="ECO:0000256" key="2">
    <source>
        <dbReference type="ARBA" id="ARBA00023015"/>
    </source>
</evidence>
<evidence type="ECO:0000256" key="4">
    <source>
        <dbReference type="ARBA" id="ARBA00023163"/>
    </source>
</evidence>
<dbReference type="Proteomes" id="UP000319941">
    <property type="component" value="Unassembled WGS sequence"/>
</dbReference>
<dbReference type="InterPro" id="IPR005119">
    <property type="entry name" value="LysR_subst-bd"/>
</dbReference>
<dbReference type="PROSITE" id="PS50931">
    <property type="entry name" value="HTH_LYSR"/>
    <property type="match status" value="1"/>
</dbReference>